<reference evidence="3" key="1">
    <citation type="journal article" date="2010" name="Mol. Biosyst.">
        <title>Complete genome sequence and comparative analysis of Shewanella violacea, a psychrophilic and piezophilic bacterium from deep sea floor sediments.</title>
        <authorList>
            <person name="Aono E."/>
            <person name="Baba T."/>
            <person name="Ara T."/>
            <person name="Nishi T."/>
            <person name="Nakamichi T."/>
            <person name="Inamoto E."/>
            <person name="Toyonaga H."/>
            <person name="Hasegawa M."/>
            <person name="Takai Y."/>
            <person name="Okumura Y."/>
            <person name="Baba M."/>
            <person name="Tomita M."/>
            <person name="Kato C."/>
            <person name="Oshima T."/>
            <person name="Nakasone K."/>
            <person name="Mori H."/>
        </authorList>
    </citation>
    <scope>NUCLEOTIDE SEQUENCE [LARGE SCALE GENOMIC DNA]</scope>
    <source>
        <strain evidence="3">JCM 10179 / CIP 106290 / LMG 19151 / DSS12</strain>
    </source>
</reference>
<gene>
    <name evidence="2" type="ordered locus">SVI_3915</name>
</gene>
<protein>
    <submittedName>
        <fullName evidence="2">Glycine betaine ABC transporter, substrate-binding protein</fullName>
    </submittedName>
</protein>
<dbReference type="eggNOG" id="COG2113">
    <property type="taxonomic scope" value="Bacteria"/>
</dbReference>
<name>D4ZCZ1_SHEVD</name>
<sequence length="313" mass="35372">MGKFSRILCLLGAVLASISMGVSAKVVLLLELDWSSQKVLTHVVGELMQSKGIEVDYVSFAADGQWYQLVYGHADVQIEVWQGSMAAQFDKLVKNGKIIDGGTHQALTREGWWYPDYVEALCPGLPDWTALKACSALFSDDEESQGIYISGPWVKPDRARIRALGLDFRVREIPTGDELWQVFVRLFEKKKVFVIFNWTPNWVETLYKGKFVEFPEYSEACEFEPAWGVNKKYLWDCGNPKDGWLKKATSKYLAGKSLCALDIVRSFSLSNQEIALAAALIDIDHLSVEQAAKQWLDVHSERLEQWHGHASCN</sequence>
<dbReference type="Gene3D" id="3.40.190.100">
    <property type="entry name" value="Glycine betaine-binding periplasmic protein, domain 2"/>
    <property type="match status" value="1"/>
</dbReference>
<dbReference type="EMBL" id="AP011177">
    <property type="protein sequence ID" value="BAJ03886.1"/>
    <property type="molecule type" value="Genomic_DNA"/>
</dbReference>
<dbReference type="GO" id="GO:0043190">
    <property type="term" value="C:ATP-binding cassette (ABC) transporter complex"/>
    <property type="evidence" value="ECO:0007669"/>
    <property type="project" value="InterPro"/>
</dbReference>
<dbReference type="Pfam" id="PF04069">
    <property type="entry name" value="OpuAC"/>
    <property type="match status" value="1"/>
</dbReference>
<dbReference type="InterPro" id="IPR007210">
    <property type="entry name" value="ABC_Gly_betaine_transp_sub-bd"/>
</dbReference>
<evidence type="ECO:0000259" key="1">
    <source>
        <dbReference type="Pfam" id="PF04069"/>
    </source>
</evidence>
<dbReference type="KEGG" id="svo:SVI_3915"/>
<dbReference type="HOGENOM" id="CLU_072064_0_0_6"/>
<dbReference type="AlphaFoldDB" id="D4ZCZ1"/>
<dbReference type="CDD" id="cd13643">
    <property type="entry name" value="PBP2_BCP_2"/>
    <property type="match status" value="1"/>
</dbReference>
<evidence type="ECO:0000313" key="2">
    <source>
        <dbReference type="EMBL" id="BAJ03886.1"/>
    </source>
</evidence>
<dbReference type="RefSeq" id="WP_013053177.1">
    <property type="nucleotide sequence ID" value="NC_014012.1"/>
</dbReference>
<dbReference type="STRING" id="637905.SVI_3915"/>
<dbReference type="SUPFAM" id="SSF53850">
    <property type="entry name" value="Periplasmic binding protein-like II"/>
    <property type="match status" value="1"/>
</dbReference>
<accession>D4ZCZ1</accession>
<feature type="domain" description="ABC-type glycine betaine transport system substrate-binding" evidence="1">
    <location>
        <begin position="33"/>
        <end position="297"/>
    </location>
</feature>
<evidence type="ECO:0000313" key="3">
    <source>
        <dbReference type="Proteomes" id="UP000002350"/>
    </source>
</evidence>
<proteinExistence type="predicted"/>
<keyword evidence="3" id="KW-1185">Reference proteome</keyword>
<organism evidence="2 3">
    <name type="scientific">Shewanella violacea (strain JCM 10179 / CIP 106290 / LMG 19151 / DSS12)</name>
    <dbReference type="NCBI Taxonomy" id="637905"/>
    <lineage>
        <taxon>Bacteria</taxon>
        <taxon>Pseudomonadati</taxon>
        <taxon>Pseudomonadota</taxon>
        <taxon>Gammaproteobacteria</taxon>
        <taxon>Alteromonadales</taxon>
        <taxon>Shewanellaceae</taxon>
        <taxon>Shewanella</taxon>
    </lineage>
</organism>
<dbReference type="OrthoDB" id="7805658at2"/>
<dbReference type="GO" id="GO:0022857">
    <property type="term" value="F:transmembrane transporter activity"/>
    <property type="evidence" value="ECO:0007669"/>
    <property type="project" value="InterPro"/>
</dbReference>
<dbReference type="Gene3D" id="3.40.190.10">
    <property type="entry name" value="Periplasmic binding protein-like II"/>
    <property type="match status" value="1"/>
</dbReference>
<dbReference type="Proteomes" id="UP000002350">
    <property type="component" value="Chromosome"/>
</dbReference>